<name>A0A7V1LZR2_CALAY</name>
<sequence>MKKLDAKWMTVIVVVIVLVGLIIYTGQDMFNGAPAAAASAAPASSGTQSASDTGELVDAPDFTLKDINGNDVSLKDYRGKLVFVNFWATWCGPCRAEIPAFVDLIDTYGKDGFAILGISVDSPKDIKKIPAFMEQMKMNYPVLLATEKVRMEYGGISSIPTTFVINREGKVLGRIVGARPHEMFEGIIKKYL</sequence>
<dbReference type="GO" id="GO:0016491">
    <property type="term" value="F:oxidoreductase activity"/>
    <property type="evidence" value="ECO:0007669"/>
    <property type="project" value="InterPro"/>
</dbReference>
<dbReference type="InterPro" id="IPR036249">
    <property type="entry name" value="Thioredoxin-like_sf"/>
</dbReference>
<dbReference type="Proteomes" id="UP000886005">
    <property type="component" value="Unassembled WGS sequence"/>
</dbReference>
<evidence type="ECO:0000256" key="1">
    <source>
        <dbReference type="ARBA" id="ARBA00023284"/>
    </source>
</evidence>
<dbReference type="EMBL" id="DRLD01000218">
    <property type="protein sequence ID" value="HED10604.1"/>
    <property type="molecule type" value="Genomic_DNA"/>
</dbReference>
<dbReference type="Pfam" id="PF00578">
    <property type="entry name" value="AhpC-TSA"/>
    <property type="match status" value="1"/>
</dbReference>
<protein>
    <submittedName>
        <fullName evidence="3">TlpA family protein disulfide reductase</fullName>
    </submittedName>
</protein>
<dbReference type="PROSITE" id="PS51352">
    <property type="entry name" value="THIOREDOXIN_2"/>
    <property type="match status" value="1"/>
</dbReference>
<dbReference type="CDD" id="cd02966">
    <property type="entry name" value="TlpA_like_family"/>
    <property type="match status" value="1"/>
</dbReference>
<evidence type="ECO:0000313" key="3">
    <source>
        <dbReference type="EMBL" id="HED10604.1"/>
    </source>
</evidence>
<dbReference type="InterPro" id="IPR017937">
    <property type="entry name" value="Thioredoxin_CS"/>
</dbReference>
<dbReference type="InterPro" id="IPR000866">
    <property type="entry name" value="AhpC/TSA"/>
</dbReference>
<dbReference type="Gene3D" id="3.40.30.10">
    <property type="entry name" value="Glutaredoxin"/>
    <property type="match status" value="1"/>
</dbReference>
<gene>
    <name evidence="3" type="ORF">ENJ10_07930</name>
</gene>
<accession>A0A7V1LZR2</accession>
<reference evidence="3" key="1">
    <citation type="journal article" date="2020" name="mSystems">
        <title>Genome- and Community-Level Interaction Insights into Carbon Utilization and Element Cycling Functions of Hydrothermarchaeota in Hydrothermal Sediment.</title>
        <authorList>
            <person name="Zhou Z."/>
            <person name="Liu Y."/>
            <person name="Xu W."/>
            <person name="Pan J."/>
            <person name="Luo Z.H."/>
            <person name="Li M."/>
        </authorList>
    </citation>
    <scope>NUCLEOTIDE SEQUENCE [LARGE SCALE GENOMIC DNA]</scope>
    <source>
        <strain evidence="3">HyVt-456</strain>
    </source>
</reference>
<organism evidence="3">
    <name type="scientific">Caldithrix abyssi</name>
    <dbReference type="NCBI Taxonomy" id="187145"/>
    <lineage>
        <taxon>Bacteria</taxon>
        <taxon>Pseudomonadati</taxon>
        <taxon>Calditrichota</taxon>
        <taxon>Calditrichia</taxon>
        <taxon>Calditrichales</taxon>
        <taxon>Calditrichaceae</taxon>
        <taxon>Caldithrix</taxon>
    </lineage>
</organism>
<proteinExistence type="predicted"/>
<keyword evidence="1" id="KW-0676">Redox-active center</keyword>
<dbReference type="GO" id="GO:0016209">
    <property type="term" value="F:antioxidant activity"/>
    <property type="evidence" value="ECO:0007669"/>
    <property type="project" value="InterPro"/>
</dbReference>
<evidence type="ECO:0000259" key="2">
    <source>
        <dbReference type="PROSITE" id="PS51352"/>
    </source>
</evidence>
<dbReference type="PANTHER" id="PTHR42852:SF17">
    <property type="entry name" value="THIOREDOXIN-LIKE PROTEIN HI_1115"/>
    <property type="match status" value="1"/>
</dbReference>
<dbReference type="AlphaFoldDB" id="A0A7V1LZR2"/>
<dbReference type="PROSITE" id="PS00194">
    <property type="entry name" value="THIOREDOXIN_1"/>
    <property type="match status" value="1"/>
</dbReference>
<feature type="domain" description="Thioredoxin" evidence="2">
    <location>
        <begin position="53"/>
        <end position="192"/>
    </location>
</feature>
<dbReference type="SUPFAM" id="SSF52833">
    <property type="entry name" value="Thioredoxin-like"/>
    <property type="match status" value="1"/>
</dbReference>
<dbReference type="InterPro" id="IPR050553">
    <property type="entry name" value="Thioredoxin_ResA/DsbE_sf"/>
</dbReference>
<comment type="caution">
    <text evidence="3">The sequence shown here is derived from an EMBL/GenBank/DDBJ whole genome shotgun (WGS) entry which is preliminary data.</text>
</comment>
<dbReference type="PANTHER" id="PTHR42852">
    <property type="entry name" value="THIOL:DISULFIDE INTERCHANGE PROTEIN DSBE"/>
    <property type="match status" value="1"/>
</dbReference>
<dbReference type="InterPro" id="IPR013766">
    <property type="entry name" value="Thioredoxin_domain"/>
</dbReference>